<gene>
    <name evidence="2" type="ORF">SAMN05421676_102421</name>
</gene>
<evidence type="ECO:0000313" key="2">
    <source>
        <dbReference type="EMBL" id="SET04539.1"/>
    </source>
</evidence>
<name>A0A1I0BC76_9BACI</name>
<dbReference type="Pfam" id="PF18768">
    <property type="entry name" value="RNPP_C"/>
    <property type="match status" value="1"/>
</dbReference>
<dbReference type="InterPro" id="IPR041315">
    <property type="entry name" value="PlcR_TPR"/>
</dbReference>
<dbReference type="Proteomes" id="UP000199095">
    <property type="component" value="Unassembled WGS sequence"/>
</dbReference>
<dbReference type="InterPro" id="IPR053163">
    <property type="entry name" value="HTH-type_regulator_Rgg"/>
</dbReference>
<evidence type="ECO:0000259" key="1">
    <source>
        <dbReference type="PROSITE" id="PS50943"/>
    </source>
</evidence>
<dbReference type="CDD" id="cd00093">
    <property type="entry name" value="HTH_XRE"/>
    <property type="match status" value="1"/>
</dbReference>
<accession>A0A1I0BC76</accession>
<dbReference type="InterPro" id="IPR001387">
    <property type="entry name" value="Cro/C1-type_HTH"/>
</dbReference>
<dbReference type="GO" id="GO:0003677">
    <property type="term" value="F:DNA binding"/>
    <property type="evidence" value="ECO:0007669"/>
    <property type="project" value="InterPro"/>
</dbReference>
<dbReference type="PROSITE" id="PS50943">
    <property type="entry name" value="HTH_CROC1"/>
    <property type="match status" value="1"/>
</dbReference>
<reference evidence="3" key="1">
    <citation type="submission" date="2016-10" db="EMBL/GenBank/DDBJ databases">
        <authorList>
            <person name="Varghese N."/>
            <person name="Submissions S."/>
        </authorList>
    </citation>
    <scope>NUCLEOTIDE SEQUENCE [LARGE SCALE GENOMIC DNA]</scope>
    <source>
        <strain evidence="3">CGMCC 1.3566</strain>
    </source>
</reference>
<dbReference type="SMART" id="SM00530">
    <property type="entry name" value="HTH_XRE"/>
    <property type="match status" value="1"/>
</dbReference>
<organism evidence="2 3">
    <name type="scientific">Salinibacillus kushneri</name>
    <dbReference type="NCBI Taxonomy" id="237682"/>
    <lineage>
        <taxon>Bacteria</taxon>
        <taxon>Bacillati</taxon>
        <taxon>Bacillota</taxon>
        <taxon>Bacilli</taxon>
        <taxon>Bacillales</taxon>
        <taxon>Bacillaceae</taxon>
        <taxon>Salinibacillus</taxon>
    </lineage>
</organism>
<dbReference type="RefSeq" id="WP_093132362.1">
    <property type="nucleotide sequence ID" value="NZ_FOHJ01000002.1"/>
</dbReference>
<evidence type="ECO:0000313" key="3">
    <source>
        <dbReference type="Proteomes" id="UP000199095"/>
    </source>
</evidence>
<proteinExistence type="predicted"/>
<dbReference type="Pfam" id="PF01381">
    <property type="entry name" value="HTH_3"/>
    <property type="match status" value="1"/>
</dbReference>
<dbReference type="PANTHER" id="PTHR37038">
    <property type="entry name" value="TRANSCRIPTIONAL REGULATOR-RELATED"/>
    <property type="match status" value="1"/>
</dbReference>
<dbReference type="EMBL" id="FOHJ01000002">
    <property type="protein sequence ID" value="SET04539.1"/>
    <property type="molecule type" value="Genomic_DNA"/>
</dbReference>
<dbReference type="Gene3D" id="1.25.40.10">
    <property type="entry name" value="Tetratricopeptide repeat domain"/>
    <property type="match status" value="1"/>
</dbReference>
<feature type="domain" description="HTH cro/C1-type" evidence="1">
    <location>
        <begin position="11"/>
        <end position="64"/>
    </location>
</feature>
<dbReference type="InterPro" id="IPR011990">
    <property type="entry name" value="TPR-like_helical_dom_sf"/>
</dbReference>
<sequence length="301" mass="35461">MLISGNIGEKIKDLREFYGISQKDLCEGICSQAYVSRLEKGEINVSADILFMLSKRLGVEVNYFFENYKSSRSEYVSVTMDEIRIATYKKDYEHVEEMVELELKNPLFKNNLEGRQFLLWHQGICKFELGKSIDEAMFYINEALSCSLTTNKNYSQREIEILLTKAIIMHLTNRFQESKKIYLELLAALNKNIYITDEKIFVKSYYNYTRLLVDFNEYDEALKNARIGLRHAKKADLLYLQGELYFQIGRCYELMKDYKEAKDNFQISSSCFYLSEQNELYDLVLEAVDEMDELEVEMIKD</sequence>
<dbReference type="STRING" id="237682.SAMN05421676_102421"/>
<protein>
    <submittedName>
        <fullName evidence="2">Helix-turn-helix domain-containing protein</fullName>
    </submittedName>
</protein>
<dbReference type="SUPFAM" id="SSF48452">
    <property type="entry name" value="TPR-like"/>
    <property type="match status" value="1"/>
</dbReference>
<dbReference type="SUPFAM" id="SSF47413">
    <property type="entry name" value="lambda repressor-like DNA-binding domains"/>
    <property type="match status" value="1"/>
</dbReference>
<dbReference type="AlphaFoldDB" id="A0A1I0BC76"/>
<keyword evidence="3" id="KW-1185">Reference proteome</keyword>
<dbReference type="OrthoDB" id="1150409at2"/>
<dbReference type="InterPro" id="IPR010982">
    <property type="entry name" value="Lambda_DNA-bd_dom_sf"/>
</dbReference>
<dbReference type="PANTHER" id="PTHR37038:SF14">
    <property type="entry name" value="TRANSCRIPTIONAL ACTIVATOR"/>
    <property type="match status" value="1"/>
</dbReference>